<feature type="domain" description="tRNA pseudouridylate synthase B C-terminal" evidence="7">
    <location>
        <begin position="174"/>
        <end position="232"/>
    </location>
</feature>
<gene>
    <name evidence="5 8" type="primary">truB</name>
    <name evidence="8" type="ORF">IBLFYP30_00596</name>
</gene>
<protein>
    <recommendedName>
        <fullName evidence="5">tRNA pseudouridine synthase B</fullName>
        <ecNumber evidence="5">5.4.99.25</ecNumber>
    </recommendedName>
    <alternativeName>
        <fullName evidence="5">tRNA pseudouridine(55) synthase</fullName>
        <shortName evidence="5">Psi55 synthase</shortName>
    </alternativeName>
    <alternativeName>
        <fullName evidence="5">tRNA pseudouridylate synthase</fullName>
    </alternativeName>
    <alternativeName>
        <fullName evidence="5">tRNA-uridine isomerase</fullName>
    </alternativeName>
</protein>
<keyword evidence="4 5" id="KW-0413">Isomerase</keyword>
<evidence type="ECO:0000259" key="6">
    <source>
        <dbReference type="Pfam" id="PF01509"/>
    </source>
</evidence>
<dbReference type="GO" id="GO:1990481">
    <property type="term" value="P:mRNA pseudouridine synthesis"/>
    <property type="evidence" value="ECO:0007669"/>
    <property type="project" value="TreeGrafter"/>
</dbReference>
<evidence type="ECO:0000256" key="4">
    <source>
        <dbReference type="ARBA" id="ARBA00023235"/>
    </source>
</evidence>
<dbReference type="Gene3D" id="3.30.2350.10">
    <property type="entry name" value="Pseudouridine synthase"/>
    <property type="match status" value="1"/>
</dbReference>
<evidence type="ECO:0000313" key="8">
    <source>
        <dbReference type="EMBL" id="VYU56147.1"/>
    </source>
</evidence>
<dbReference type="PANTHER" id="PTHR13767:SF2">
    <property type="entry name" value="PSEUDOURIDYLATE SYNTHASE TRUB1"/>
    <property type="match status" value="1"/>
</dbReference>
<dbReference type="SUPFAM" id="SSF55120">
    <property type="entry name" value="Pseudouridine synthase"/>
    <property type="match status" value="1"/>
</dbReference>
<dbReference type="HAMAP" id="MF_01080">
    <property type="entry name" value="TruB_bact"/>
    <property type="match status" value="1"/>
</dbReference>
<organism evidence="8">
    <name type="scientific">Intestinibacter bartlettii</name>
    <dbReference type="NCBI Taxonomy" id="261299"/>
    <lineage>
        <taxon>Bacteria</taxon>
        <taxon>Bacillati</taxon>
        <taxon>Bacillota</taxon>
        <taxon>Clostridia</taxon>
        <taxon>Peptostreptococcales</taxon>
        <taxon>Peptostreptococcaceae</taxon>
        <taxon>Intestinibacter</taxon>
    </lineage>
</organism>
<dbReference type="NCBIfam" id="TIGR00431">
    <property type="entry name" value="TruB"/>
    <property type="match status" value="1"/>
</dbReference>
<sequence>MNKIINILKPTGMTSHDVVSCVRRTLNMKKVGHTGTLDPDAAGVLPICLGRATKVSELILNKDKSYICELTLGIETDTYDSSGTILYRNDDLNIEESKIREAFKSQEGEINQMPPVYSALKVNGQKMCDLARKGKADSIDIKPRKVNIKKIEILNISNNKITFYVKCSKGTYVRSICHDIGEYLNCGGHMSFLLRNSSGKFNLDNAITLEELEDLKNNGHLEDHLYDVDYVLDNLDAVDLKPSAQKYYTNGGVIDSRRFNIKESKNSDAENYLVRVYCENIFIGVGKILKDNNTMTLKSDKLFI</sequence>
<proteinExistence type="inferred from homology"/>
<dbReference type="GO" id="GO:0003723">
    <property type="term" value="F:RNA binding"/>
    <property type="evidence" value="ECO:0007669"/>
    <property type="project" value="InterPro"/>
</dbReference>
<dbReference type="PANTHER" id="PTHR13767">
    <property type="entry name" value="TRNA-PSEUDOURIDINE SYNTHASE"/>
    <property type="match status" value="1"/>
</dbReference>
<evidence type="ECO:0000256" key="2">
    <source>
        <dbReference type="ARBA" id="ARBA00005642"/>
    </source>
</evidence>
<dbReference type="InterPro" id="IPR032819">
    <property type="entry name" value="TruB_C"/>
</dbReference>
<dbReference type="EC" id="5.4.99.25" evidence="5"/>
<dbReference type="GO" id="GO:0031119">
    <property type="term" value="P:tRNA pseudouridine synthesis"/>
    <property type="evidence" value="ECO:0007669"/>
    <property type="project" value="UniProtKB-UniRule"/>
</dbReference>
<comment type="function">
    <text evidence="5">Responsible for synthesis of pseudouridine from uracil-55 in the psi GC loop of transfer RNAs.</text>
</comment>
<dbReference type="InterPro" id="IPR020103">
    <property type="entry name" value="PsdUridine_synth_cat_dom_sf"/>
</dbReference>
<evidence type="ECO:0000259" key="7">
    <source>
        <dbReference type="Pfam" id="PF16198"/>
    </source>
</evidence>
<accession>A0A6N3FUH4</accession>
<comment type="catalytic activity">
    <reaction evidence="1 5">
        <text>uridine(55) in tRNA = pseudouridine(55) in tRNA</text>
        <dbReference type="Rhea" id="RHEA:42532"/>
        <dbReference type="Rhea" id="RHEA-COMP:10101"/>
        <dbReference type="Rhea" id="RHEA-COMP:10102"/>
        <dbReference type="ChEBI" id="CHEBI:65314"/>
        <dbReference type="ChEBI" id="CHEBI:65315"/>
        <dbReference type="EC" id="5.4.99.25"/>
    </reaction>
</comment>
<dbReference type="CDD" id="cd02573">
    <property type="entry name" value="PseudoU_synth_EcTruB"/>
    <property type="match status" value="1"/>
</dbReference>
<dbReference type="InterPro" id="IPR014780">
    <property type="entry name" value="tRNA_psdUridine_synth_TruB"/>
</dbReference>
<comment type="similarity">
    <text evidence="2 5">Belongs to the pseudouridine synthase TruB family. Type 1 subfamily.</text>
</comment>
<dbReference type="EMBL" id="CACRUE010000045">
    <property type="protein sequence ID" value="VYU56147.1"/>
    <property type="molecule type" value="Genomic_DNA"/>
</dbReference>
<dbReference type="GO" id="GO:0160148">
    <property type="term" value="F:tRNA pseudouridine(55) synthase activity"/>
    <property type="evidence" value="ECO:0007669"/>
    <property type="project" value="UniProtKB-EC"/>
</dbReference>
<dbReference type="Pfam" id="PF16198">
    <property type="entry name" value="TruB_C_2"/>
    <property type="match status" value="1"/>
</dbReference>
<dbReference type="Pfam" id="PF01509">
    <property type="entry name" value="TruB_N"/>
    <property type="match status" value="1"/>
</dbReference>
<dbReference type="InterPro" id="IPR002501">
    <property type="entry name" value="PsdUridine_synth_N"/>
</dbReference>
<name>A0A6N3FUH4_9FIRM</name>
<feature type="domain" description="Pseudouridine synthase II N-terminal" evidence="6">
    <location>
        <begin position="23"/>
        <end position="173"/>
    </location>
</feature>
<evidence type="ECO:0000256" key="1">
    <source>
        <dbReference type="ARBA" id="ARBA00000385"/>
    </source>
</evidence>
<reference evidence="8" key="1">
    <citation type="submission" date="2019-11" db="EMBL/GenBank/DDBJ databases">
        <authorList>
            <person name="Feng L."/>
        </authorList>
    </citation>
    <scope>NUCLEOTIDE SEQUENCE</scope>
    <source>
        <strain evidence="8">IbartlettiiLFYP30</strain>
    </source>
</reference>
<keyword evidence="3 5" id="KW-0819">tRNA processing</keyword>
<dbReference type="RefSeq" id="WP_156531267.1">
    <property type="nucleotide sequence ID" value="NZ_CACRUE010000045.1"/>
</dbReference>
<dbReference type="AlphaFoldDB" id="A0A6N3FUH4"/>
<evidence type="ECO:0000256" key="5">
    <source>
        <dbReference type="HAMAP-Rule" id="MF_01080"/>
    </source>
</evidence>
<evidence type="ECO:0000256" key="3">
    <source>
        <dbReference type="ARBA" id="ARBA00022694"/>
    </source>
</evidence>
<feature type="active site" description="Nucleophile" evidence="5">
    <location>
        <position position="38"/>
    </location>
</feature>